<evidence type="ECO:0000313" key="3">
    <source>
        <dbReference type="WBParaSite" id="TREG1_104370.1"/>
    </source>
</evidence>
<dbReference type="SUPFAM" id="SSF52087">
    <property type="entry name" value="CRAL/TRIO domain"/>
    <property type="match status" value="1"/>
</dbReference>
<dbReference type="Gene3D" id="1.10.8.20">
    <property type="entry name" value="N-terminal domain of phosphatidylinositol transfer protein sec14p"/>
    <property type="match status" value="1"/>
</dbReference>
<dbReference type="WBParaSite" id="TREG1_104370.1">
    <property type="protein sequence ID" value="TREG1_104370.1"/>
    <property type="gene ID" value="TREG1_104370"/>
</dbReference>
<reference evidence="2" key="1">
    <citation type="submission" date="2022-06" db="EMBL/GenBank/DDBJ databases">
        <authorList>
            <person name="Berger JAMES D."/>
            <person name="Berger JAMES D."/>
        </authorList>
    </citation>
    <scope>NUCLEOTIDE SEQUENCE [LARGE SCALE GENOMIC DNA]</scope>
</reference>
<dbReference type="Gene3D" id="3.40.525.10">
    <property type="entry name" value="CRAL-TRIO lipid binding domain"/>
    <property type="match status" value="1"/>
</dbReference>
<dbReference type="GO" id="GO:1902936">
    <property type="term" value="F:phosphatidylinositol bisphosphate binding"/>
    <property type="evidence" value="ECO:0007669"/>
    <property type="project" value="TreeGrafter"/>
</dbReference>
<dbReference type="GO" id="GO:0016020">
    <property type="term" value="C:membrane"/>
    <property type="evidence" value="ECO:0007669"/>
    <property type="project" value="TreeGrafter"/>
</dbReference>
<dbReference type="Pfam" id="PF00650">
    <property type="entry name" value="CRAL_TRIO"/>
    <property type="match status" value="1"/>
</dbReference>
<dbReference type="CDD" id="cd00170">
    <property type="entry name" value="SEC14"/>
    <property type="match status" value="1"/>
</dbReference>
<organism evidence="2 3">
    <name type="scientific">Trichobilharzia regenti</name>
    <name type="common">Nasal bird schistosome</name>
    <dbReference type="NCBI Taxonomy" id="157069"/>
    <lineage>
        <taxon>Eukaryota</taxon>
        <taxon>Metazoa</taxon>
        <taxon>Spiralia</taxon>
        <taxon>Lophotrochozoa</taxon>
        <taxon>Platyhelminthes</taxon>
        <taxon>Trematoda</taxon>
        <taxon>Digenea</taxon>
        <taxon>Strigeidida</taxon>
        <taxon>Schistosomatoidea</taxon>
        <taxon>Schistosomatidae</taxon>
        <taxon>Trichobilharzia</taxon>
    </lineage>
</organism>
<dbReference type="Proteomes" id="UP000050795">
    <property type="component" value="Unassembled WGS sequence"/>
</dbReference>
<reference evidence="3" key="2">
    <citation type="submission" date="2023-11" db="UniProtKB">
        <authorList>
            <consortium name="WormBaseParasite"/>
        </authorList>
    </citation>
    <scope>IDENTIFICATION</scope>
</reference>
<dbReference type="SUPFAM" id="SSF46938">
    <property type="entry name" value="CRAL/TRIO N-terminal domain"/>
    <property type="match status" value="1"/>
</dbReference>
<name>A0AA85ITJ6_TRIRE</name>
<dbReference type="InterPro" id="IPR036865">
    <property type="entry name" value="CRAL-TRIO_dom_sf"/>
</dbReference>
<keyword evidence="2" id="KW-1185">Reference proteome</keyword>
<evidence type="ECO:0000313" key="2">
    <source>
        <dbReference type="Proteomes" id="UP000050795"/>
    </source>
</evidence>
<dbReference type="SMART" id="SM00516">
    <property type="entry name" value="SEC14"/>
    <property type="match status" value="1"/>
</dbReference>
<protein>
    <recommendedName>
        <fullName evidence="1">CRAL-TRIO domain-containing protein</fullName>
    </recommendedName>
</protein>
<feature type="domain" description="CRAL-TRIO" evidence="1">
    <location>
        <begin position="101"/>
        <end position="268"/>
    </location>
</feature>
<sequence length="331" mass="38603">MSSSSFHLSPNTPLSKFFKEKAVKEVRENPSHVSAHIISIKRWLNSMPHLSCPDDDRIFLAFLRQSKFTHSESQMRLDNFITLRTSPESPITSWFDLSSITNSLLEEYLKMGVHCPIGFLQDGTFLFMVRIGHWNNSILSTENILRLVLLQLDRILEDPRVQIAGLRVFIDFTGASPSLLDTINPKKTMKDFSKILQEAYPFRMKGIIYYNEPAVMEVIFKLLTIWLRPKVRDRFIRVKDNIKKAYDKVPGLQAILPREYGGYNKPMEEILREQNADFKEYFLKGERLWRGMSVDERRRPESAKRLMSDYKEVDDRNMGTSGTFIRLPVND</sequence>
<proteinExistence type="predicted"/>
<dbReference type="InterPro" id="IPR001251">
    <property type="entry name" value="CRAL-TRIO_dom"/>
</dbReference>
<evidence type="ECO:0000259" key="1">
    <source>
        <dbReference type="PROSITE" id="PS50191"/>
    </source>
</evidence>
<dbReference type="InterPro" id="IPR036273">
    <property type="entry name" value="CRAL/TRIO_N_dom_sf"/>
</dbReference>
<dbReference type="PRINTS" id="PR00180">
    <property type="entry name" value="CRETINALDHBP"/>
</dbReference>
<dbReference type="PROSITE" id="PS50191">
    <property type="entry name" value="CRAL_TRIO"/>
    <property type="match status" value="1"/>
</dbReference>
<dbReference type="PANTHER" id="PTHR10174">
    <property type="entry name" value="ALPHA-TOCOPHEROL TRANSFER PROTEIN-RELATED"/>
    <property type="match status" value="1"/>
</dbReference>
<accession>A0AA85ITJ6</accession>
<dbReference type="AlphaFoldDB" id="A0AA85ITJ6"/>
<dbReference type="PANTHER" id="PTHR10174:SF216">
    <property type="entry name" value="CRAL-TRIO DOMAIN-CONTAINING PROTEIN-RELATED"/>
    <property type="match status" value="1"/>
</dbReference>